<reference evidence="1" key="1">
    <citation type="submission" date="2021-06" db="EMBL/GenBank/DDBJ databases">
        <authorList>
            <person name="Kallberg Y."/>
            <person name="Tangrot J."/>
            <person name="Rosling A."/>
        </authorList>
    </citation>
    <scope>NUCLEOTIDE SEQUENCE</scope>
    <source>
        <strain evidence="1">28 12/20/2015</strain>
    </source>
</reference>
<dbReference type="EMBL" id="CAJVPW010005659">
    <property type="protein sequence ID" value="CAG8558419.1"/>
    <property type="molecule type" value="Genomic_DNA"/>
</dbReference>
<evidence type="ECO:0000313" key="1">
    <source>
        <dbReference type="EMBL" id="CAG8558419.1"/>
    </source>
</evidence>
<proteinExistence type="predicted"/>
<gene>
    <name evidence="1" type="ORF">SPELUC_LOCUS5502</name>
</gene>
<comment type="caution">
    <text evidence="1">The sequence shown here is derived from an EMBL/GenBank/DDBJ whole genome shotgun (WGS) entry which is preliminary data.</text>
</comment>
<sequence length="334" mass="37385">MRFIFVLITLLLQIVYPDNGIYAYLPAGRYGHNAVLVNDKLYFYGGSYGLPYNFLYLDVSKSFDLNNTSSMHWTDLSFITSTSRINGASVANDTSIYCFSGDNLLRLVDKFDTLKEQWVAYNFSGNAILASTFIANVQGVISNNIIYFFGGSTLTTQHDLILVIGGYPLGRITSLNIKTFVWANITALNDGFIPGLYYHTATLVNNYVIIAFGEYDLNNPYYPIIYYGGYNNSLSLLAINQKDNYKWVNSYDIQNSTQTQTPTSTSTQYDQSNNLTFSQIFGIVGGVVGIISGLVGLVLLFFVCYTNRRSNLHDNNSSEPTVDHYPVSDISYKT</sequence>
<name>A0ACA9LXX6_9GLOM</name>
<accession>A0ACA9LXX6</accession>
<organism evidence="1 2">
    <name type="scientific">Cetraspora pellucida</name>
    <dbReference type="NCBI Taxonomy" id="1433469"/>
    <lineage>
        <taxon>Eukaryota</taxon>
        <taxon>Fungi</taxon>
        <taxon>Fungi incertae sedis</taxon>
        <taxon>Mucoromycota</taxon>
        <taxon>Glomeromycotina</taxon>
        <taxon>Glomeromycetes</taxon>
        <taxon>Diversisporales</taxon>
        <taxon>Gigasporaceae</taxon>
        <taxon>Cetraspora</taxon>
    </lineage>
</organism>
<dbReference type="Proteomes" id="UP000789366">
    <property type="component" value="Unassembled WGS sequence"/>
</dbReference>
<protein>
    <submittedName>
        <fullName evidence="1">3395_t:CDS:1</fullName>
    </submittedName>
</protein>
<keyword evidence="2" id="KW-1185">Reference proteome</keyword>
<evidence type="ECO:0000313" key="2">
    <source>
        <dbReference type="Proteomes" id="UP000789366"/>
    </source>
</evidence>